<keyword evidence="1" id="KW-1133">Transmembrane helix</keyword>
<reference evidence="2 3" key="1">
    <citation type="submission" date="2020-06" db="EMBL/GenBank/DDBJ databases">
        <title>Staphylococcus borealis sp. nov. -A novel member of the Staphylococcaceae family isolated from skin and blood in humans.</title>
        <authorList>
            <person name="Pain M."/>
            <person name="Wolden R."/>
            <person name="Jaen-Luchoro D."/>
            <person name="Salva-Serra F."/>
            <person name="Iglesias B.P."/>
            <person name="Karlsson R."/>
            <person name="Klingenberg C."/>
            <person name="Cavanagh J.P."/>
        </authorList>
    </citation>
    <scope>NUCLEOTIDE SEQUENCE [LARGE SCALE GENOMIC DNA]</scope>
    <source>
        <strain evidence="2 3">58-22</strain>
    </source>
</reference>
<dbReference type="GeneID" id="74186265"/>
<accession>A0ABX2LKG6</accession>
<organism evidence="2 3">
    <name type="scientific">Staphylococcus borealis</name>
    <dbReference type="NCBI Taxonomy" id="2742203"/>
    <lineage>
        <taxon>Bacteria</taxon>
        <taxon>Bacillati</taxon>
        <taxon>Bacillota</taxon>
        <taxon>Bacilli</taxon>
        <taxon>Bacillales</taxon>
        <taxon>Staphylococcaceae</taxon>
        <taxon>Staphylococcus</taxon>
    </lineage>
</organism>
<comment type="caution">
    <text evidence="2">The sequence shown here is derived from an EMBL/GenBank/DDBJ whole genome shotgun (WGS) entry which is preliminary data.</text>
</comment>
<gene>
    <name evidence="2" type="ORF">HUN84_08595</name>
</gene>
<sequence length="72" mass="8490">MAREEDNHVEVIDPNDCRYKDDDYFNHSHPNDRAHYSVRYRYGCGCPFGCLSSIVISILLSIIFTFLLNWVF</sequence>
<dbReference type="EMBL" id="JABVEG010000004">
    <property type="protein sequence ID" value="NUI82780.1"/>
    <property type="molecule type" value="Genomic_DNA"/>
</dbReference>
<keyword evidence="3" id="KW-1185">Reference proteome</keyword>
<evidence type="ECO:0000313" key="2">
    <source>
        <dbReference type="EMBL" id="NUI82780.1"/>
    </source>
</evidence>
<protein>
    <submittedName>
        <fullName evidence="2">Uncharacterized protein</fullName>
    </submittedName>
</protein>
<name>A0ABX2LKG6_9STAP</name>
<dbReference type="Proteomes" id="UP000610527">
    <property type="component" value="Unassembled WGS sequence"/>
</dbReference>
<feature type="transmembrane region" description="Helical" evidence="1">
    <location>
        <begin position="48"/>
        <end position="71"/>
    </location>
</feature>
<dbReference type="RefSeq" id="WP_053029906.1">
    <property type="nucleotide sequence ID" value="NZ_CUEE01000004.1"/>
</dbReference>
<evidence type="ECO:0000313" key="3">
    <source>
        <dbReference type="Proteomes" id="UP000610527"/>
    </source>
</evidence>
<keyword evidence="1" id="KW-0812">Transmembrane</keyword>
<proteinExistence type="predicted"/>
<keyword evidence="1" id="KW-0472">Membrane</keyword>
<evidence type="ECO:0000256" key="1">
    <source>
        <dbReference type="SAM" id="Phobius"/>
    </source>
</evidence>